<feature type="domain" description="Carbohydrate kinase FGGY N-terminal" evidence="10">
    <location>
        <begin position="4"/>
        <end position="242"/>
    </location>
</feature>
<dbReference type="AlphaFoldDB" id="A0A8T7LV91"/>
<evidence type="ECO:0000256" key="7">
    <source>
        <dbReference type="ARBA" id="ARBA00023277"/>
    </source>
</evidence>
<evidence type="ECO:0000256" key="6">
    <source>
        <dbReference type="ARBA" id="ARBA00022840"/>
    </source>
</evidence>
<evidence type="ECO:0000256" key="4">
    <source>
        <dbReference type="ARBA" id="ARBA00022741"/>
    </source>
</evidence>
<evidence type="ECO:0000256" key="3">
    <source>
        <dbReference type="ARBA" id="ARBA00022679"/>
    </source>
</evidence>
<evidence type="ECO:0000313" key="14">
    <source>
        <dbReference type="Proteomes" id="UP000521676"/>
    </source>
</evidence>
<reference evidence="13" key="2">
    <citation type="journal article" date="2024" name="Nature">
        <title>Anoxygenic phototroph of the Chloroflexota uses a type I reaction centre.</title>
        <authorList>
            <person name="Tsuji J.M."/>
            <person name="Shaw N.A."/>
            <person name="Nagashima S."/>
            <person name="Venkiteswaran J.J."/>
            <person name="Schiff S.L."/>
            <person name="Watanabe T."/>
            <person name="Fukui M."/>
            <person name="Hanada S."/>
            <person name="Tank M."/>
            <person name="Neufeld J.D."/>
        </authorList>
    </citation>
    <scope>NUCLEOTIDE SEQUENCE</scope>
    <source>
        <strain evidence="13">L227-S17</strain>
    </source>
</reference>
<keyword evidence="2 9" id="KW-0859">Xylose metabolism</keyword>
<name>A0A8T7LV91_9CHLR</name>
<dbReference type="PROSITE" id="PS00445">
    <property type="entry name" value="FGGY_KINASES_2"/>
    <property type="match status" value="1"/>
</dbReference>
<dbReference type="InterPro" id="IPR043129">
    <property type="entry name" value="ATPase_NBD"/>
</dbReference>
<evidence type="ECO:0000256" key="9">
    <source>
        <dbReference type="RuleBase" id="RU364073"/>
    </source>
</evidence>
<dbReference type="PANTHER" id="PTHR43095:SF5">
    <property type="entry name" value="XYLULOSE KINASE"/>
    <property type="match status" value="1"/>
</dbReference>
<dbReference type="Pfam" id="PF02782">
    <property type="entry name" value="FGGY_C"/>
    <property type="match status" value="1"/>
</dbReference>
<dbReference type="RefSeq" id="WP_341469699.1">
    <property type="nucleotide sequence ID" value="NZ_CP128399.1"/>
</dbReference>
<dbReference type="InterPro" id="IPR050406">
    <property type="entry name" value="FGGY_Carb_Kinase"/>
</dbReference>
<evidence type="ECO:0000313" key="12">
    <source>
        <dbReference type="EMBL" id="NWJ45948.1"/>
    </source>
</evidence>
<sequence length="473" mass="50707">MGLLGIDLGTSSVKVVVIDELGHTLSSSKGEYSVISEQPGWAESNPNEWWEATITAVRNALAILEGVKIEGIGLSGQMHGVVLANSAGEFIRPAILWADNRAESVLEQYRNLPQATLNRLANPLVPGMAGPILCWLAKYEQDIYNAARWAFQPKDWIRFCLTGVAAADPSDASATLLYDLIADEWLDDVITELELDPQLLPPLLPSQAIAGTLTKQAAEVLGLPTGIPVATGAADTAAAALGTGLFDTEVVQFTMGTGAQFLQLCNKPLPDSSGRTHLYRAATEASWYNMAAVQNGGLALDWVRRVLNASWDELYSSIETISPGSDGLSFLPYLTRERSHHPNPASTGAFLGMRIDHRREHFLHAALEGVAFGIRVALEALSGTESITTLRMAGGGSVEPKWRQMLANILGRELWIVDTPSASAQGAAILGGIAAGIWANTAATLHFAPSTQLAAIPDPSQKQLYDEIFAKYL</sequence>
<dbReference type="InterPro" id="IPR018483">
    <property type="entry name" value="Carb_kinase_FGGY_CS"/>
</dbReference>
<evidence type="ECO:0000256" key="8">
    <source>
        <dbReference type="RuleBase" id="RU003733"/>
    </source>
</evidence>
<keyword evidence="5 8" id="KW-0418">Kinase</keyword>
<evidence type="ECO:0000256" key="5">
    <source>
        <dbReference type="ARBA" id="ARBA00022777"/>
    </source>
</evidence>
<dbReference type="EC" id="2.7.1.17" evidence="9"/>
<dbReference type="CDD" id="cd07808">
    <property type="entry name" value="ASKHA_NBD_FGGY_EcXK-like"/>
    <property type="match status" value="1"/>
</dbReference>
<dbReference type="EMBL" id="JACATZ010000001">
    <property type="protein sequence ID" value="NWJ45948.1"/>
    <property type="molecule type" value="Genomic_DNA"/>
</dbReference>
<dbReference type="GO" id="GO:0005524">
    <property type="term" value="F:ATP binding"/>
    <property type="evidence" value="ECO:0007669"/>
    <property type="project" value="UniProtKB-KW"/>
</dbReference>
<dbReference type="GO" id="GO:0005997">
    <property type="term" value="P:xylulose metabolic process"/>
    <property type="evidence" value="ECO:0007669"/>
    <property type="project" value="InterPro"/>
</dbReference>
<keyword evidence="15" id="KW-1185">Reference proteome</keyword>
<comment type="similarity">
    <text evidence="1 8">Belongs to the FGGY kinase family.</text>
</comment>
<dbReference type="Pfam" id="PF00370">
    <property type="entry name" value="FGGY_N"/>
    <property type="match status" value="1"/>
</dbReference>
<keyword evidence="3 8" id="KW-0808">Transferase</keyword>
<dbReference type="Proteomes" id="UP001431572">
    <property type="component" value="Chromosome 1"/>
</dbReference>
<keyword evidence="4 9" id="KW-0547">Nucleotide-binding</keyword>
<comment type="catalytic activity">
    <reaction evidence="9">
        <text>D-xylulose + ATP = D-xylulose 5-phosphate + ADP + H(+)</text>
        <dbReference type="Rhea" id="RHEA:10964"/>
        <dbReference type="ChEBI" id="CHEBI:15378"/>
        <dbReference type="ChEBI" id="CHEBI:17140"/>
        <dbReference type="ChEBI" id="CHEBI:30616"/>
        <dbReference type="ChEBI" id="CHEBI:57737"/>
        <dbReference type="ChEBI" id="CHEBI:456216"/>
        <dbReference type="EC" id="2.7.1.17"/>
    </reaction>
</comment>
<dbReference type="InterPro" id="IPR018484">
    <property type="entry name" value="FGGY_N"/>
</dbReference>
<evidence type="ECO:0000256" key="1">
    <source>
        <dbReference type="ARBA" id="ARBA00009156"/>
    </source>
</evidence>
<evidence type="ECO:0000313" key="15">
    <source>
        <dbReference type="Proteomes" id="UP001431572"/>
    </source>
</evidence>
<dbReference type="InterPro" id="IPR018485">
    <property type="entry name" value="FGGY_C"/>
</dbReference>
<reference evidence="12 14" key="1">
    <citation type="submission" date="2020-06" db="EMBL/GenBank/DDBJ databases">
        <title>Anoxygenic phototrophic Chloroflexota member uses a Type I reaction center.</title>
        <authorList>
            <person name="Tsuji J.M."/>
            <person name="Shaw N.A."/>
            <person name="Nagashima S."/>
            <person name="Venkiteswaran J."/>
            <person name="Schiff S.L."/>
            <person name="Hanada S."/>
            <person name="Tank M."/>
            <person name="Neufeld J.D."/>
        </authorList>
    </citation>
    <scope>NUCLEOTIDE SEQUENCE [LARGE SCALE GENOMIC DNA]</scope>
    <source>
        <strain evidence="12">L227-S17</strain>
    </source>
</reference>
<keyword evidence="6 9" id="KW-0067">ATP-binding</keyword>
<evidence type="ECO:0000256" key="2">
    <source>
        <dbReference type="ARBA" id="ARBA00022629"/>
    </source>
</evidence>
<dbReference type="NCBIfam" id="TIGR01312">
    <property type="entry name" value="XylB"/>
    <property type="match status" value="1"/>
</dbReference>
<dbReference type="PIRSF" id="PIRSF000538">
    <property type="entry name" value="GlpK"/>
    <property type="match status" value="1"/>
</dbReference>
<dbReference type="PANTHER" id="PTHR43095">
    <property type="entry name" value="SUGAR KINASE"/>
    <property type="match status" value="1"/>
</dbReference>
<dbReference type="Gene3D" id="3.30.420.40">
    <property type="match status" value="2"/>
</dbReference>
<proteinExistence type="inferred from homology"/>
<dbReference type="EMBL" id="CP128399">
    <property type="protein sequence ID" value="WJW67809.1"/>
    <property type="molecule type" value="Genomic_DNA"/>
</dbReference>
<keyword evidence="7 9" id="KW-0119">Carbohydrate metabolism</keyword>
<dbReference type="SUPFAM" id="SSF53067">
    <property type="entry name" value="Actin-like ATPase domain"/>
    <property type="match status" value="2"/>
</dbReference>
<dbReference type="GO" id="GO:0042732">
    <property type="term" value="P:D-xylose metabolic process"/>
    <property type="evidence" value="ECO:0007669"/>
    <property type="project" value="UniProtKB-KW"/>
</dbReference>
<evidence type="ECO:0000259" key="10">
    <source>
        <dbReference type="Pfam" id="PF00370"/>
    </source>
</evidence>
<dbReference type="GO" id="GO:0004856">
    <property type="term" value="F:D-xylulokinase activity"/>
    <property type="evidence" value="ECO:0007669"/>
    <property type="project" value="UniProtKB-EC"/>
</dbReference>
<dbReference type="InterPro" id="IPR006000">
    <property type="entry name" value="Xylulokinase"/>
</dbReference>
<protein>
    <recommendedName>
        <fullName evidence="9">Xylulose kinase</fullName>
        <shortName evidence="9">Xylulokinase</shortName>
        <ecNumber evidence="9">2.7.1.17</ecNumber>
    </recommendedName>
</protein>
<dbReference type="Proteomes" id="UP000521676">
    <property type="component" value="Unassembled WGS sequence"/>
</dbReference>
<organism evidence="12 14">
    <name type="scientific">Candidatus Chlorohelix allophototropha</name>
    <dbReference type="NCBI Taxonomy" id="3003348"/>
    <lineage>
        <taxon>Bacteria</taxon>
        <taxon>Bacillati</taxon>
        <taxon>Chloroflexota</taxon>
        <taxon>Chloroflexia</taxon>
        <taxon>Candidatus Chloroheliales</taxon>
        <taxon>Candidatus Chloroheliaceae</taxon>
        <taxon>Candidatus Chlorohelix</taxon>
    </lineage>
</organism>
<evidence type="ECO:0000313" key="13">
    <source>
        <dbReference type="EMBL" id="WJW67809.1"/>
    </source>
</evidence>
<feature type="domain" description="Carbohydrate kinase FGGY C-terminal" evidence="11">
    <location>
        <begin position="253"/>
        <end position="435"/>
    </location>
</feature>
<accession>A0A8T7LV91</accession>
<gene>
    <name evidence="9 12" type="primary">xylB</name>
    <name evidence="12" type="ORF">HXX08_08720</name>
    <name evidence="13" type="ORF">OZ401_001088</name>
</gene>
<dbReference type="InterPro" id="IPR000577">
    <property type="entry name" value="Carb_kinase_FGGY"/>
</dbReference>
<evidence type="ECO:0000259" key="11">
    <source>
        <dbReference type="Pfam" id="PF02782"/>
    </source>
</evidence>